<accession>A0A368U1Q4</accession>
<keyword evidence="2" id="KW-1185">Reference proteome</keyword>
<reference evidence="1 2" key="1">
    <citation type="submission" date="2018-07" db="EMBL/GenBank/DDBJ databases">
        <title>Halomonas montanilacus sp. nov., isolated from Lake Pengyan on Tibetan Plateau.</title>
        <authorList>
            <person name="Lu H."/>
            <person name="Xing P."/>
            <person name="Wu Q."/>
        </authorList>
    </citation>
    <scope>NUCLEOTIDE SEQUENCE [LARGE SCALE GENOMIC DNA]</scope>
    <source>
        <strain evidence="1 2">PYC7W</strain>
    </source>
</reference>
<evidence type="ECO:0008006" key="3">
    <source>
        <dbReference type="Google" id="ProtNLM"/>
    </source>
</evidence>
<dbReference type="RefSeq" id="WP_114478088.1">
    <property type="nucleotide sequence ID" value="NZ_QPII01000003.1"/>
</dbReference>
<dbReference type="EMBL" id="QPII01000003">
    <property type="protein sequence ID" value="RCV90486.1"/>
    <property type="molecule type" value="Genomic_DNA"/>
</dbReference>
<gene>
    <name evidence="1" type="ORF">DU505_06000</name>
</gene>
<organism evidence="1 2">
    <name type="scientific">Billgrantia montanilacus</name>
    <dbReference type="NCBI Taxonomy" id="2282305"/>
    <lineage>
        <taxon>Bacteria</taxon>
        <taxon>Pseudomonadati</taxon>
        <taxon>Pseudomonadota</taxon>
        <taxon>Gammaproteobacteria</taxon>
        <taxon>Oceanospirillales</taxon>
        <taxon>Halomonadaceae</taxon>
        <taxon>Billgrantia</taxon>
    </lineage>
</organism>
<proteinExistence type="predicted"/>
<evidence type="ECO:0000313" key="2">
    <source>
        <dbReference type="Proteomes" id="UP000252405"/>
    </source>
</evidence>
<dbReference type="Proteomes" id="UP000252405">
    <property type="component" value="Unassembled WGS sequence"/>
</dbReference>
<name>A0A368U1Q4_9GAMM</name>
<dbReference type="OrthoDB" id="9943766at2"/>
<sequence length="131" mass="14698">MTENMVHLTTRVRRQLIEALDDLAKQRRMQTGAVVRRADLIREALERLTAGDADRQVSRQSDFQALGDGDECDFGTIVLDALEQLADEAERRGIEDVQDMALTLAPTAERDPRTARLRAFVSKLHGTLHSV</sequence>
<dbReference type="AlphaFoldDB" id="A0A368U1Q4"/>
<protein>
    <recommendedName>
        <fullName evidence="3">Ribbon-helix-helix protein, CopG family</fullName>
    </recommendedName>
</protein>
<comment type="caution">
    <text evidence="1">The sequence shown here is derived from an EMBL/GenBank/DDBJ whole genome shotgun (WGS) entry which is preliminary data.</text>
</comment>
<evidence type="ECO:0000313" key="1">
    <source>
        <dbReference type="EMBL" id="RCV90486.1"/>
    </source>
</evidence>